<dbReference type="Proteomes" id="UP000074108">
    <property type="component" value="Unassembled WGS sequence"/>
</dbReference>
<dbReference type="EMBL" id="LDYG01000034">
    <property type="protein sequence ID" value="KUP05599.1"/>
    <property type="molecule type" value="Genomic_DNA"/>
</dbReference>
<evidence type="ECO:0000313" key="2">
    <source>
        <dbReference type="EMBL" id="KUP05599.1"/>
    </source>
</evidence>
<sequence length="159" mass="17976">MRKGSTLFLRVVIFIIGCPILALCIWLPWLSQEVVEIHPEWGKWQVLVLAGLYMTAIAYFTALYQALKLLSHIDQNLAFSHFAVKALRVIKLCALLIGLVYVLEMPFFYMWGEKDDAPGIILLGLVIVFASFVVSVFAAVLQKLLYEAIEIKTENDLTV</sequence>
<protein>
    <submittedName>
        <fullName evidence="2">Membrane protein</fullName>
    </submittedName>
</protein>
<reference evidence="2 3" key="1">
    <citation type="journal article" date="2016" name="Front. Microbiol.">
        <title>Microevolution Analysis of Bacillus coahuilensis Unveils Differences in Phosphorus Acquisition Strategies and Their Regulation.</title>
        <authorList>
            <person name="Gomez-Lunar Z."/>
            <person name="Hernandez-Gonzalez I."/>
            <person name="Rodriguez-Torres M.D."/>
            <person name="Souza V."/>
            <person name="Olmedo-Alvarez G."/>
        </authorList>
    </citation>
    <scope>NUCLEOTIDE SEQUENCE [LARGE SCALE GENOMIC DNA]</scope>
    <source>
        <strain evidence="3">p1.1.43</strain>
    </source>
</reference>
<feature type="transmembrane region" description="Helical" evidence="1">
    <location>
        <begin position="44"/>
        <end position="67"/>
    </location>
</feature>
<organism evidence="2 3">
    <name type="scientific">Bacillus coahuilensis p1.1.43</name>
    <dbReference type="NCBI Taxonomy" id="1150625"/>
    <lineage>
        <taxon>Bacteria</taxon>
        <taxon>Bacillati</taxon>
        <taxon>Bacillota</taxon>
        <taxon>Bacilli</taxon>
        <taxon>Bacillales</taxon>
        <taxon>Bacillaceae</taxon>
        <taxon>Bacillus</taxon>
    </lineage>
</organism>
<dbReference type="STRING" id="1150625.Q75_11595"/>
<dbReference type="AlphaFoldDB" id="A0A147K6R5"/>
<keyword evidence="1" id="KW-0812">Transmembrane</keyword>
<gene>
    <name evidence="2" type="ORF">Q75_11595</name>
</gene>
<dbReference type="RefSeq" id="WP_059351447.1">
    <property type="nucleotide sequence ID" value="NZ_LDYG01000034.1"/>
</dbReference>
<feature type="transmembrane region" description="Helical" evidence="1">
    <location>
        <begin position="117"/>
        <end position="141"/>
    </location>
</feature>
<comment type="caution">
    <text evidence="2">The sequence shown here is derived from an EMBL/GenBank/DDBJ whole genome shotgun (WGS) entry which is preliminary data.</text>
</comment>
<keyword evidence="1" id="KW-0472">Membrane</keyword>
<dbReference type="PATRIC" id="fig|1150625.3.peg.2466"/>
<dbReference type="OrthoDB" id="1100174at2"/>
<feature type="transmembrane region" description="Helical" evidence="1">
    <location>
        <begin position="88"/>
        <end position="111"/>
    </location>
</feature>
<proteinExistence type="predicted"/>
<feature type="transmembrane region" description="Helical" evidence="1">
    <location>
        <begin position="7"/>
        <end position="29"/>
    </location>
</feature>
<name>A0A147K6R5_9BACI</name>
<dbReference type="Pfam" id="PF11188">
    <property type="entry name" value="DUF2975"/>
    <property type="match status" value="1"/>
</dbReference>
<keyword evidence="1" id="KW-1133">Transmembrane helix</keyword>
<keyword evidence="3" id="KW-1185">Reference proteome</keyword>
<evidence type="ECO:0000313" key="3">
    <source>
        <dbReference type="Proteomes" id="UP000074108"/>
    </source>
</evidence>
<accession>A0A147K6R5</accession>
<evidence type="ECO:0000256" key="1">
    <source>
        <dbReference type="SAM" id="Phobius"/>
    </source>
</evidence>
<dbReference type="InterPro" id="IPR021354">
    <property type="entry name" value="DUF2975"/>
</dbReference>